<accession>A0AAE0E6W7</accession>
<sequence>MEGSMTKYGDRLRAVLMGRLKSSHQNKFHSENHRSREVKSRSSLNVEKENDYLGHNDLKKVHKVMGSTMANLGKGEKTKKTMVKEAPEKQGKEELGARWQLS</sequence>
<name>A0AAE0E6W7_9ROSI</name>
<dbReference type="EMBL" id="JANJYJ010000005">
    <property type="protein sequence ID" value="KAK3213109.1"/>
    <property type="molecule type" value="Genomic_DNA"/>
</dbReference>
<feature type="compositionally biased region" description="Basic and acidic residues" evidence="1">
    <location>
        <begin position="74"/>
        <end position="96"/>
    </location>
</feature>
<feature type="compositionally biased region" description="Basic and acidic residues" evidence="1">
    <location>
        <begin position="28"/>
        <end position="55"/>
    </location>
</feature>
<keyword evidence="3" id="KW-1185">Reference proteome</keyword>
<protein>
    <submittedName>
        <fullName evidence="2">Uncharacterized protein</fullName>
    </submittedName>
</protein>
<proteinExistence type="predicted"/>
<evidence type="ECO:0000256" key="1">
    <source>
        <dbReference type="SAM" id="MobiDB-lite"/>
    </source>
</evidence>
<evidence type="ECO:0000313" key="3">
    <source>
        <dbReference type="Proteomes" id="UP001281410"/>
    </source>
</evidence>
<dbReference type="Proteomes" id="UP001281410">
    <property type="component" value="Unassembled WGS sequence"/>
</dbReference>
<reference evidence="2" key="1">
    <citation type="journal article" date="2023" name="Plant J.">
        <title>Genome sequences and population genomics provide insights into the demographic history, inbreeding, and mutation load of two 'living fossil' tree species of Dipteronia.</title>
        <authorList>
            <person name="Feng Y."/>
            <person name="Comes H.P."/>
            <person name="Chen J."/>
            <person name="Zhu S."/>
            <person name="Lu R."/>
            <person name="Zhang X."/>
            <person name="Li P."/>
            <person name="Qiu J."/>
            <person name="Olsen K.M."/>
            <person name="Qiu Y."/>
        </authorList>
    </citation>
    <scope>NUCLEOTIDE SEQUENCE</scope>
    <source>
        <strain evidence="2">NBL</strain>
    </source>
</reference>
<dbReference type="AlphaFoldDB" id="A0AAE0E6W7"/>
<gene>
    <name evidence="2" type="ORF">Dsin_017815</name>
</gene>
<evidence type="ECO:0000313" key="2">
    <source>
        <dbReference type="EMBL" id="KAK3213109.1"/>
    </source>
</evidence>
<comment type="caution">
    <text evidence="2">The sequence shown here is derived from an EMBL/GenBank/DDBJ whole genome shotgun (WGS) entry which is preliminary data.</text>
</comment>
<organism evidence="2 3">
    <name type="scientific">Dipteronia sinensis</name>
    <dbReference type="NCBI Taxonomy" id="43782"/>
    <lineage>
        <taxon>Eukaryota</taxon>
        <taxon>Viridiplantae</taxon>
        <taxon>Streptophyta</taxon>
        <taxon>Embryophyta</taxon>
        <taxon>Tracheophyta</taxon>
        <taxon>Spermatophyta</taxon>
        <taxon>Magnoliopsida</taxon>
        <taxon>eudicotyledons</taxon>
        <taxon>Gunneridae</taxon>
        <taxon>Pentapetalae</taxon>
        <taxon>rosids</taxon>
        <taxon>malvids</taxon>
        <taxon>Sapindales</taxon>
        <taxon>Sapindaceae</taxon>
        <taxon>Hippocastanoideae</taxon>
        <taxon>Acereae</taxon>
        <taxon>Dipteronia</taxon>
    </lineage>
</organism>
<feature type="region of interest" description="Disordered" evidence="1">
    <location>
        <begin position="68"/>
        <end position="102"/>
    </location>
</feature>
<feature type="region of interest" description="Disordered" evidence="1">
    <location>
        <begin position="21"/>
        <end position="55"/>
    </location>
</feature>